<proteinExistence type="inferred from homology"/>
<dbReference type="InterPro" id="IPR051055">
    <property type="entry name" value="PIF1_helicase"/>
</dbReference>
<comment type="catalytic activity">
    <reaction evidence="1">
        <text>ATP + H2O = ADP + phosphate + H(+)</text>
        <dbReference type="Rhea" id="RHEA:13065"/>
        <dbReference type="ChEBI" id="CHEBI:15377"/>
        <dbReference type="ChEBI" id="CHEBI:15378"/>
        <dbReference type="ChEBI" id="CHEBI:30616"/>
        <dbReference type="ChEBI" id="CHEBI:43474"/>
        <dbReference type="ChEBI" id="CHEBI:456216"/>
        <dbReference type="EC" id="5.6.2.3"/>
    </reaction>
</comment>
<dbReference type="GO" id="GO:0016787">
    <property type="term" value="F:hydrolase activity"/>
    <property type="evidence" value="ECO:0007669"/>
    <property type="project" value="UniProtKB-KW"/>
</dbReference>
<dbReference type="PANTHER" id="PTHR47642">
    <property type="entry name" value="ATP-DEPENDENT DNA HELICASE"/>
    <property type="match status" value="1"/>
</dbReference>
<comment type="similarity">
    <text evidence="1">Belongs to the helicase family.</text>
</comment>
<dbReference type="AlphaFoldDB" id="A0A7J6NSH9"/>
<keyword evidence="1" id="KW-0234">DNA repair</keyword>
<keyword evidence="5" id="KW-1185">Reference proteome</keyword>
<dbReference type="SUPFAM" id="SSF52540">
    <property type="entry name" value="P-loop containing nucleoside triphosphate hydrolases"/>
    <property type="match status" value="1"/>
</dbReference>
<evidence type="ECO:0000313" key="3">
    <source>
        <dbReference type="EMBL" id="KAF4686001.1"/>
    </source>
</evidence>
<keyword evidence="1" id="KW-0347">Helicase</keyword>
<evidence type="ECO:0000259" key="2">
    <source>
        <dbReference type="Pfam" id="PF05970"/>
    </source>
</evidence>
<keyword evidence="1" id="KW-0378">Hydrolase</keyword>
<dbReference type="GO" id="GO:0006281">
    <property type="term" value="P:DNA repair"/>
    <property type="evidence" value="ECO:0007669"/>
    <property type="project" value="UniProtKB-KW"/>
</dbReference>
<dbReference type="EMBL" id="JABANO010040271">
    <property type="protein sequence ID" value="KAF4686001.1"/>
    <property type="molecule type" value="Genomic_DNA"/>
</dbReference>
<dbReference type="GO" id="GO:0006310">
    <property type="term" value="P:DNA recombination"/>
    <property type="evidence" value="ECO:0007669"/>
    <property type="project" value="UniProtKB-KW"/>
</dbReference>
<dbReference type="GO" id="GO:0043139">
    <property type="term" value="F:5'-3' DNA helicase activity"/>
    <property type="evidence" value="ECO:0007669"/>
    <property type="project" value="UniProtKB-EC"/>
</dbReference>
<comment type="cofactor">
    <cofactor evidence="1">
        <name>Mg(2+)</name>
        <dbReference type="ChEBI" id="CHEBI:18420"/>
    </cofactor>
</comment>
<evidence type="ECO:0000256" key="1">
    <source>
        <dbReference type="RuleBase" id="RU363044"/>
    </source>
</evidence>
<evidence type="ECO:0000313" key="4">
    <source>
        <dbReference type="EMBL" id="KAF4745528.1"/>
    </source>
</evidence>
<dbReference type="EMBL" id="JABANM010006691">
    <property type="protein sequence ID" value="KAF4745528.1"/>
    <property type="molecule type" value="Genomic_DNA"/>
</dbReference>
<comment type="caution">
    <text evidence="3">The sequence shown here is derived from an EMBL/GenBank/DDBJ whole genome shotgun (WGS) entry which is preliminary data.</text>
</comment>
<gene>
    <name evidence="4" type="ORF">FOZ62_000927</name>
    <name evidence="3" type="ORF">FOZ63_003253</name>
</gene>
<dbReference type="GO" id="GO:0000723">
    <property type="term" value="P:telomere maintenance"/>
    <property type="evidence" value="ECO:0007669"/>
    <property type="project" value="InterPro"/>
</dbReference>
<dbReference type="GO" id="GO:0005524">
    <property type="term" value="F:ATP binding"/>
    <property type="evidence" value="ECO:0007669"/>
    <property type="project" value="UniProtKB-KW"/>
</dbReference>
<keyword evidence="1" id="KW-0233">DNA recombination</keyword>
<keyword evidence="1" id="KW-0067">ATP-binding</keyword>
<protein>
    <recommendedName>
        <fullName evidence="1">ATP-dependent DNA helicase</fullName>
        <ecNumber evidence="1">5.6.2.3</ecNumber>
    </recommendedName>
</protein>
<dbReference type="Proteomes" id="UP000553632">
    <property type="component" value="Unassembled WGS sequence"/>
</dbReference>
<feature type="non-terminal residue" evidence="3">
    <location>
        <position position="1"/>
    </location>
</feature>
<dbReference type="Proteomes" id="UP000574390">
    <property type="component" value="Unassembled WGS sequence"/>
</dbReference>
<keyword evidence="1" id="KW-0227">DNA damage</keyword>
<sequence>YAASASEHYGLDPDQRRAFDKIVESVEATLDEETRPDQRYFYITGYAGTGKSHLLKSIIQEIGSDPRGPHQVILAWNGMSAKQVGGVTVMSYFSLGFDDTSVVGDNSYMRSTEELTRRMVRGIKGSEEEEQLRKGAVIYVDEVIALHHTIVDAMSATFKQIRHGRPSSQLPFGGLAVVFCGDPCQIGRVALFEGSALYGPEAYPTFPFWRSSCWAEMGPTVMYLTRFNRGADSDYLGLLKDIRNVSEEDDGVPMFTDTSLRVLAKIRDRDGGRMEPRFAHTVICLKNQEAEEHNRKHLDTLPGTAHVFTGWPK</sequence>
<evidence type="ECO:0000313" key="6">
    <source>
        <dbReference type="Proteomes" id="UP000574390"/>
    </source>
</evidence>
<dbReference type="PANTHER" id="PTHR47642:SF5">
    <property type="entry name" value="ATP-DEPENDENT DNA HELICASE"/>
    <property type="match status" value="1"/>
</dbReference>
<feature type="non-terminal residue" evidence="3">
    <location>
        <position position="313"/>
    </location>
</feature>
<dbReference type="OMA" id="NARDCKK"/>
<name>A0A7J6NSH9_PEROL</name>
<evidence type="ECO:0000313" key="5">
    <source>
        <dbReference type="Proteomes" id="UP000553632"/>
    </source>
</evidence>
<dbReference type="InterPro" id="IPR027417">
    <property type="entry name" value="P-loop_NTPase"/>
</dbReference>
<reference evidence="5 6" key="1">
    <citation type="submission" date="2020-04" db="EMBL/GenBank/DDBJ databases">
        <title>Perkinsus olseni comparative genomics.</title>
        <authorList>
            <person name="Bogema D.R."/>
        </authorList>
    </citation>
    <scope>NUCLEOTIDE SEQUENCE [LARGE SCALE GENOMIC DNA]</scope>
    <source>
        <strain evidence="4">ATCC PRA-205</strain>
        <strain evidence="3 5">ATCC PRA-207</strain>
    </source>
</reference>
<organism evidence="3 5">
    <name type="scientific">Perkinsus olseni</name>
    <name type="common">Perkinsus atlanticus</name>
    <dbReference type="NCBI Taxonomy" id="32597"/>
    <lineage>
        <taxon>Eukaryota</taxon>
        <taxon>Sar</taxon>
        <taxon>Alveolata</taxon>
        <taxon>Perkinsozoa</taxon>
        <taxon>Perkinsea</taxon>
        <taxon>Perkinsida</taxon>
        <taxon>Perkinsidae</taxon>
        <taxon>Perkinsus</taxon>
    </lineage>
</organism>
<dbReference type="Pfam" id="PF05970">
    <property type="entry name" value="PIF1"/>
    <property type="match status" value="1"/>
</dbReference>
<feature type="domain" description="DNA helicase Pif1-like DEAD-box helicase" evidence="2">
    <location>
        <begin position="11"/>
        <end position="189"/>
    </location>
</feature>
<accession>A0A7J6NSH9</accession>
<keyword evidence="1" id="KW-0547">Nucleotide-binding</keyword>
<dbReference type="EC" id="5.6.2.3" evidence="1"/>
<dbReference type="Gene3D" id="3.40.50.300">
    <property type="entry name" value="P-loop containing nucleotide triphosphate hydrolases"/>
    <property type="match status" value="1"/>
</dbReference>
<dbReference type="InterPro" id="IPR010285">
    <property type="entry name" value="DNA_helicase_pif1-like_DEAD"/>
</dbReference>